<keyword evidence="3" id="KW-1185">Reference proteome</keyword>
<name>A0A2G9PVN8_AQUCT</name>
<reference evidence="3" key="1">
    <citation type="journal article" date="2017" name="Nat. Commun.">
        <title>The North American bullfrog draft genome provides insight into hormonal regulation of long noncoding RNA.</title>
        <authorList>
            <person name="Hammond S.A."/>
            <person name="Warren R.L."/>
            <person name="Vandervalk B.P."/>
            <person name="Kucuk E."/>
            <person name="Khan H."/>
            <person name="Gibb E.A."/>
            <person name="Pandoh P."/>
            <person name="Kirk H."/>
            <person name="Zhao Y."/>
            <person name="Jones M."/>
            <person name="Mungall A.J."/>
            <person name="Coope R."/>
            <person name="Pleasance S."/>
            <person name="Moore R.A."/>
            <person name="Holt R.A."/>
            <person name="Round J.M."/>
            <person name="Ohora S."/>
            <person name="Walle B.V."/>
            <person name="Veldhoen N."/>
            <person name="Helbing C.C."/>
            <person name="Birol I."/>
        </authorList>
    </citation>
    <scope>NUCLEOTIDE SEQUENCE [LARGE SCALE GENOMIC DNA]</scope>
</reference>
<dbReference type="Proteomes" id="UP000228934">
    <property type="component" value="Unassembled WGS sequence"/>
</dbReference>
<dbReference type="OrthoDB" id="6581954at2759"/>
<evidence type="ECO:0000313" key="3">
    <source>
        <dbReference type="Proteomes" id="UP000228934"/>
    </source>
</evidence>
<evidence type="ECO:0000256" key="1">
    <source>
        <dbReference type="SAM" id="MobiDB-lite"/>
    </source>
</evidence>
<accession>A0A2G9PVN8</accession>
<evidence type="ECO:0000313" key="2">
    <source>
        <dbReference type="EMBL" id="PIO06883.1"/>
    </source>
</evidence>
<organism evidence="2 3">
    <name type="scientific">Aquarana catesbeiana</name>
    <name type="common">American bullfrog</name>
    <name type="synonym">Rana catesbeiana</name>
    <dbReference type="NCBI Taxonomy" id="8400"/>
    <lineage>
        <taxon>Eukaryota</taxon>
        <taxon>Metazoa</taxon>
        <taxon>Chordata</taxon>
        <taxon>Craniata</taxon>
        <taxon>Vertebrata</taxon>
        <taxon>Euteleostomi</taxon>
        <taxon>Amphibia</taxon>
        <taxon>Batrachia</taxon>
        <taxon>Anura</taxon>
        <taxon>Neobatrachia</taxon>
        <taxon>Ranoidea</taxon>
        <taxon>Ranidae</taxon>
        <taxon>Aquarana</taxon>
    </lineage>
</organism>
<proteinExistence type="predicted"/>
<dbReference type="AlphaFoldDB" id="A0A2G9PVN8"/>
<sequence length="136" mass="15591">MHKSTCFVHFQALSHRLSDQVGLSVFQADLIGAFFYFYESADVIGDMSADTRCYLIVSMKSRRMLNFDNKTWKLIGFYAELHQILHTAVLVTPIQSGLEACPHECPLRTRLAEGEERDLHERGEDRANGGDKKKRR</sequence>
<dbReference type="EMBL" id="KV922696">
    <property type="protein sequence ID" value="PIO06883.1"/>
    <property type="molecule type" value="Genomic_DNA"/>
</dbReference>
<gene>
    <name evidence="2" type="ORF">AB205_0059950</name>
</gene>
<feature type="region of interest" description="Disordered" evidence="1">
    <location>
        <begin position="112"/>
        <end position="136"/>
    </location>
</feature>
<protein>
    <submittedName>
        <fullName evidence="2">Uncharacterized protein</fullName>
    </submittedName>
</protein>